<dbReference type="PANTHER" id="PTHR30532:SF24">
    <property type="entry name" value="FERRIC ENTEROBACTIN-BINDING PERIPLASMIC PROTEIN FEPB"/>
    <property type="match status" value="1"/>
</dbReference>
<sequence>MPPHRSARQARPVRPGRSLWRLWSAALLAVLLGALAACGSGSSGDDSASEASDASGSKSSGAFPAKIDTKFGSVTVESRPERVVALGWGDAETALALGVQPVGQSDWLDFGGDGVGPWAKGLYDENPQKIGTLEPEYEKIAALEPDLILDVKSSGDQTRYDTLSKIAPTVGVPEGGDQYKIGWKKQTGMISTALGLADKGEQLVAETQKKFTAAAEAHPEFKDRTITIGSRTSAGWGAYVKGTDRVDFAQQLGFRNNPKVDAEAGSGFSVQVSEENLQMLDADLVVVSPIGVAADKISTDPLFKTLPAVKKGHSVVFDDENISQAFATNSVLSIGHAIEKVVPLFADALK</sequence>
<dbReference type="PROSITE" id="PS50983">
    <property type="entry name" value="FE_B12_PBP"/>
    <property type="match status" value="1"/>
</dbReference>
<comment type="caution">
    <text evidence="6">The sequence shown here is derived from an EMBL/GenBank/DDBJ whole genome shotgun (WGS) entry which is preliminary data.</text>
</comment>
<evidence type="ECO:0000259" key="5">
    <source>
        <dbReference type="PROSITE" id="PS50983"/>
    </source>
</evidence>
<evidence type="ECO:0000256" key="4">
    <source>
        <dbReference type="ARBA" id="ARBA00022729"/>
    </source>
</evidence>
<dbReference type="PANTHER" id="PTHR30532">
    <property type="entry name" value="IRON III DICITRATE-BINDING PERIPLASMIC PROTEIN"/>
    <property type="match status" value="1"/>
</dbReference>
<comment type="subcellular location">
    <subcellularLocation>
        <location evidence="1">Cell envelope</location>
    </subcellularLocation>
</comment>
<proteinExistence type="inferred from homology"/>
<dbReference type="SUPFAM" id="SSF53807">
    <property type="entry name" value="Helical backbone' metal receptor"/>
    <property type="match status" value="1"/>
</dbReference>
<reference evidence="6 7" key="1">
    <citation type="submission" date="2021-06" db="EMBL/GenBank/DDBJ databases">
        <title>Ecological speciation of a Streptomyces species isolated from different habitats and geographic origins.</title>
        <authorList>
            <person name="Wang J."/>
        </authorList>
    </citation>
    <scope>NUCLEOTIDE SEQUENCE [LARGE SCALE GENOMIC DNA]</scope>
    <source>
        <strain evidence="6 7">FXJ8.012</strain>
    </source>
</reference>
<evidence type="ECO:0000313" key="6">
    <source>
        <dbReference type="EMBL" id="MBZ6155661.1"/>
    </source>
</evidence>
<dbReference type="InterPro" id="IPR002491">
    <property type="entry name" value="ABC_transptr_periplasmic_BD"/>
</dbReference>
<evidence type="ECO:0000256" key="3">
    <source>
        <dbReference type="ARBA" id="ARBA00022448"/>
    </source>
</evidence>
<evidence type="ECO:0000256" key="2">
    <source>
        <dbReference type="ARBA" id="ARBA00008814"/>
    </source>
</evidence>
<dbReference type="CDD" id="cd01146">
    <property type="entry name" value="FhuD"/>
    <property type="match status" value="1"/>
</dbReference>
<feature type="domain" description="Fe/B12 periplasmic-binding" evidence="5">
    <location>
        <begin position="82"/>
        <end position="349"/>
    </location>
</feature>
<keyword evidence="4" id="KW-0732">Signal</keyword>
<keyword evidence="7" id="KW-1185">Reference proteome</keyword>
<accession>A0ABS7WCI4</accession>
<gene>
    <name evidence="6" type="ORF">KVH32_31530</name>
</gene>
<dbReference type="InterPro" id="IPR051313">
    <property type="entry name" value="Bact_iron-sidero_bind"/>
</dbReference>
<dbReference type="Proteomes" id="UP000758701">
    <property type="component" value="Unassembled WGS sequence"/>
</dbReference>
<evidence type="ECO:0000313" key="7">
    <source>
        <dbReference type="Proteomes" id="UP000758701"/>
    </source>
</evidence>
<organism evidence="6 7">
    <name type="scientific">Streptomyces olivaceus</name>
    <dbReference type="NCBI Taxonomy" id="47716"/>
    <lineage>
        <taxon>Bacteria</taxon>
        <taxon>Bacillati</taxon>
        <taxon>Actinomycetota</taxon>
        <taxon>Actinomycetes</taxon>
        <taxon>Kitasatosporales</taxon>
        <taxon>Streptomycetaceae</taxon>
        <taxon>Streptomyces</taxon>
    </lineage>
</organism>
<dbReference type="Gene3D" id="3.40.50.1980">
    <property type="entry name" value="Nitrogenase molybdenum iron protein domain"/>
    <property type="match status" value="2"/>
</dbReference>
<dbReference type="EMBL" id="JAHSTP010000018">
    <property type="protein sequence ID" value="MBZ6155661.1"/>
    <property type="molecule type" value="Genomic_DNA"/>
</dbReference>
<evidence type="ECO:0000256" key="1">
    <source>
        <dbReference type="ARBA" id="ARBA00004196"/>
    </source>
</evidence>
<dbReference type="Pfam" id="PF01497">
    <property type="entry name" value="Peripla_BP_2"/>
    <property type="match status" value="1"/>
</dbReference>
<name>A0ABS7WCI4_STROV</name>
<comment type="similarity">
    <text evidence="2">Belongs to the bacterial solute-binding protein 8 family.</text>
</comment>
<keyword evidence="3" id="KW-0813">Transport</keyword>
<protein>
    <submittedName>
        <fullName evidence="6">Iron-siderophore ABC transporter substrate-binding protein</fullName>
    </submittedName>
</protein>